<evidence type="ECO:0000313" key="3">
    <source>
        <dbReference type="Proteomes" id="UP000198287"/>
    </source>
</evidence>
<dbReference type="Proteomes" id="UP000198287">
    <property type="component" value="Unassembled WGS sequence"/>
</dbReference>
<comment type="caution">
    <text evidence="2">The sequence shown here is derived from an EMBL/GenBank/DDBJ whole genome shotgun (WGS) entry which is preliminary data.</text>
</comment>
<keyword evidence="1" id="KW-0472">Membrane</keyword>
<keyword evidence="3" id="KW-1185">Reference proteome</keyword>
<reference evidence="2 3" key="1">
    <citation type="submission" date="2015-12" db="EMBL/GenBank/DDBJ databases">
        <title>The genome of Folsomia candida.</title>
        <authorList>
            <person name="Faddeeva A."/>
            <person name="Derks M.F."/>
            <person name="Anvar Y."/>
            <person name="Smit S."/>
            <person name="Van Straalen N."/>
            <person name="Roelofs D."/>
        </authorList>
    </citation>
    <scope>NUCLEOTIDE SEQUENCE [LARGE SCALE GENOMIC DNA]</scope>
    <source>
        <strain evidence="2 3">VU population</strain>
        <tissue evidence="2">Whole body</tissue>
    </source>
</reference>
<gene>
    <name evidence="2" type="ORF">Fcan01_24230</name>
</gene>
<feature type="transmembrane region" description="Helical" evidence="1">
    <location>
        <begin position="12"/>
        <end position="33"/>
    </location>
</feature>
<organism evidence="2 3">
    <name type="scientific">Folsomia candida</name>
    <name type="common">Springtail</name>
    <dbReference type="NCBI Taxonomy" id="158441"/>
    <lineage>
        <taxon>Eukaryota</taxon>
        <taxon>Metazoa</taxon>
        <taxon>Ecdysozoa</taxon>
        <taxon>Arthropoda</taxon>
        <taxon>Hexapoda</taxon>
        <taxon>Collembola</taxon>
        <taxon>Entomobryomorpha</taxon>
        <taxon>Isotomoidea</taxon>
        <taxon>Isotomidae</taxon>
        <taxon>Proisotominae</taxon>
        <taxon>Folsomia</taxon>
    </lineage>
</organism>
<sequence length="136" mass="15515">MPKSCTSKIKDVAFSIVFVLMLSIIAQVTWTFFLEAFGRLLENGKKTVKSWKEMKFRTREEKAYMSKFKKSCRPLRTGKEGLFVISRITSKSIQPTFLEAVCAMVRIRQNIGGQSLKTGDFLHPEEAHSTSILFPC</sequence>
<dbReference type="AlphaFoldDB" id="A0A226D873"/>
<evidence type="ECO:0000313" key="2">
    <source>
        <dbReference type="EMBL" id="OXA40831.1"/>
    </source>
</evidence>
<accession>A0A226D873</accession>
<protein>
    <submittedName>
        <fullName evidence="2">Uncharacterized protein</fullName>
    </submittedName>
</protein>
<dbReference type="EMBL" id="LNIX01000031">
    <property type="protein sequence ID" value="OXA40831.1"/>
    <property type="molecule type" value="Genomic_DNA"/>
</dbReference>
<proteinExistence type="predicted"/>
<keyword evidence="1" id="KW-1133">Transmembrane helix</keyword>
<keyword evidence="1" id="KW-0812">Transmembrane</keyword>
<evidence type="ECO:0000256" key="1">
    <source>
        <dbReference type="SAM" id="Phobius"/>
    </source>
</evidence>
<name>A0A226D873_FOLCA</name>